<evidence type="ECO:0000259" key="9">
    <source>
        <dbReference type="PROSITE" id="PS50166"/>
    </source>
</evidence>
<feature type="compositionally biased region" description="Acidic residues" evidence="8">
    <location>
        <begin position="797"/>
        <end position="811"/>
    </location>
</feature>
<dbReference type="PANTHER" id="PTHR10527">
    <property type="entry name" value="IMPORTIN BETA"/>
    <property type="match status" value="1"/>
</dbReference>
<dbReference type="InterPro" id="IPR036397">
    <property type="entry name" value="RNaseH_sf"/>
</dbReference>
<dbReference type="GO" id="GO:0003676">
    <property type="term" value="F:nucleic acid binding"/>
    <property type="evidence" value="ECO:0007669"/>
    <property type="project" value="InterPro"/>
</dbReference>
<keyword evidence="7" id="KW-0539">Nucleus</keyword>
<dbReference type="InterPro" id="IPR016024">
    <property type="entry name" value="ARM-type_fold"/>
</dbReference>
<dbReference type="GO" id="GO:0031267">
    <property type="term" value="F:small GTPase binding"/>
    <property type="evidence" value="ECO:0007669"/>
    <property type="project" value="InterPro"/>
</dbReference>
<reference evidence="10" key="2">
    <citation type="submission" date="2021-08" db="EMBL/GenBank/DDBJ databases">
        <authorList>
            <person name="Eriksson T."/>
        </authorList>
    </citation>
    <scope>NUCLEOTIDE SEQUENCE</scope>
    <source>
        <strain evidence="10">Stoneville</strain>
        <tissue evidence="10">Whole head</tissue>
    </source>
</reference>
<dbReference type="InterPro" id="IPR001494">
    <property type="entry name" value="Importin-beta_N"/>
</dbReference>
<dbReference type="EMBL" id="JABDTM020023949">
    <property type="protein sequence ID" value="KAH0814769.1"/>
    <property type="molecule type" value="Genomic_DNA"/>
</dbReference>
<evidence type="ECO:0000313" key="10">
    <source>
        <dbReference type="EMBL" id="KAH0814769.1"/>
    </source>
</evidence>
<dbReference type="SMART" id="SM00913">
    <property type="entry name" value="IBN_N"/>
    <property type="match status" value="1"/>
</dbReference>
<dbReference type="GO" id="GO:0005634">
    <property type="term" value="C:nucleus"/>
    <property type="evidence" value="ECO:0007669"/>
    <property type="project" value="UniProtKB-SubCell"/>
</dbReference>
<dbReference type="InterPro" id="IPR057672">
    <property type="entry name" value="TPR_IPO4/5"/>
</dbReference>
<reference evidence="10" key="1">
    <citation type="journal article" date="2020" name="J Insects Food Feed">
        <title>The yellow mealworm (Tenebrio molitor) genome: a resource for the emerging insects as food and feed industry.</title>
        <authorList>
            <person name="Eriksson T."/>
            <person name="Andere A."/>
            <person name="Kelstrup H."/>
            <person name="Emery V."/>
            <person name="Picard C."/>
        </authorList>
    </citation>
    <scope>NUCLEOTIDE SEQUENCE</scope>
    <source>
        <strain evidence="10">Stoneville</strain>
        <tissue evidence="10">Whole head</tissue>
    </source>
</reference>
<dbReference type="Pfam" id="PF25780">
    <property type="entry name" value="TPR_IPO5"/>
    <property type="match status" value="1"/>
</dbReference>
<evidence type="ECO:0000313" key="11">
    <source>
        <dbReference type="Proteomes" id="UP000719412"/>
    </source>
</evidence>
<dbReference type="InterPro" id="IPR011989">
    <property type="entry name" value="ARM-like"/>
</dbReference>
<proteinExistence type="predicted"/>
<dbReference type="AlphaFoldDB" id="A0A8J6HHE9"/>
<evidence type="ECO:0000256" key="1">
    <source>
        <dbReference type="ARBA" id="ARBA00004123"/>
    </source>
</evidence>
<dbReference type="Gene3D" id="3.30.420.10">
    <property type="entry name" value="Ribonuclease H-like superfamily/Ribonuclease H"/>
    <property type="match status" value="1"/>
</dbReference>
<organism evidence="10 11">
    <name type="scientific">Tenebrio molitor</name>
    <name type="common">Yellow mealworm beetle</name>
    <dbReference type="NCBI Taxonomy" id="7067"/>
    <lineage>
        <taxon>Eukaryota</taxon>
        <taxon>Metazoa</taxon>
        <taxon>Ecdysozoa</taxon>
        <taxon>Arthropoda</taxon>
        <taxon>Hexapoda</taxon>
        <taxon>Insecta</taxon>
        <taxon>Pterygota</taxon>
        <taxon>Neoptera</taxon>
        <taxon>Endopterygota</taxon>
        <taxon>Coleoptera</taxon>
        <taxon>Polyphaga</taxon>
        <taxon>Cucujiformia</taxon>
        <taxon>Tenebrionidae</taxon>
        <taxon>Tenebrio</taxon>
    </lineage>
</organism>
<gene>
    <name evidence="10" type="ORF">GEV33_008022</name>
</gene>
<accession>A0A8J6HHE9</accession>
<keyword evidence="4" id="KW-0963">Cytoplasm</keyword>
<dbReference type="Gene3D" id="1.25.10.10">
    <property type="entry name" value="Leucine-rich Repeat Variant"/>
    <property type="match status" value="2"/>
</dbReference>
<evidence type="ECO:0000256" key="8">
    <source>
        <dbReference type="SAM" id="MobiDB-lite"/>
    </source>
</evidence>
<evidence type="ECO:0000256" key="4">
    <source>
        <dbReference type="ARBA" id="ARBA00022490"/>
    </source>
</evidence>
<dbReference type="GO" id="GO:0005737">
    <property type="term" value="C:cytoplasm"/>
    <property type="evidence" value="ECO:0007669"/>
    <property type="project" value="UniProtKB-SubCell"/>
</dbReference>
<comment type="subcellular location">
    <subcellularLocation>
        <location evidence="2">Cytoplasm</location>
    </subcellularLocation>
    <subcellularLocation>
        <location evidence="1">Nucleus</location>
    </subcellularLocation>
</comment>
<protein>
    <recommendedName>
        <fullName evidence="9">Importin N-terminal domain-containing protein</fullName>
    </recommendedName>
</protein>
<dbReference type="GO" id="GO:0006606">
    <property type="term" value="P:protein import into nucleus"/>
    <property type="evidence" value="ECO:0007669"/>
    <property type="project" value="InterPro"/>
</dbReference>
<name>A0A8J6HHE9_TENMO</name>
<keyword evidence="6" id="KW-0653">Protein transport</keyword>
<evidence type="ECO:0000256" key="6">
    <source>
        <dbReference type="ARBA" id="ARBA00022927"/>
    </source>
</evidence>
<dbReference type="Pfam" id="PF03810">
    <property type="entry name" value="IBN_N"/>
    <property type="match status" value="1"/>
</dbReference>
<keyword evidence="5" id="KW-0677">Repeat</keyword>
<dbReference type="Proteomes" id="UP000719412">
    <property type="component" value="Unassembled WGS sequence"/>
</dbReference>
<sequence>MEEILAKLLVANSSVIQQGTIELKEAFKKPEAIPALCEVIVSSSNSQIRQSAAVLLRRKLGKKRQWTKLNVETRNRIKQGMLQALVNEQEKLVKNAIAQFLGILGKHEFPDNTWPEVLQFVHTLCSSDHIFDRELGMYTLSIMTEISQGSYINHADAFAILFANILNTLPELNSNLAYYTVVTMNNLVSVIAGHQQMVNVYHSLLPRILEIINAFAQEDEKRACELFEILEELIEYAVAVVVPHVRLIVDMCLRIGSDNSMPTTVQIKAISVVGWLIRSKGKVIQKNKLVEPIINVLIQLMAQQPDDDVNEEYFLGDPDQFTSITIATQTLDLIALHIPSEKVVPYLLTRVEPAIQGNDIYAQKAAYLSLAVLAEGCSERIRHKYLEPFLKCVCNAIHNPNAVVRNAAFFALGQFAEHLQMLFWKNHFRMRKMYYETLHFRCMFKTREKRSALCNRTVTVGHPTRLQEFWKSVIWTLPLKMRGVWYGDFLSLDSITLEFWNGVHKITEIYFLPFVRAVDPPDVHTSQVTRKWFQEHPEFELIPWPGKSPDLNLIENVWVEAWTPQLERNRGQLGVLPEISQYAAELLPVLFEYLGQVYAQMEKEKSESASLDRLFYALETFCENLDEGLMPYLPTLMDRLFVALDPNGWSMQLKRIALSTLGSAASAVKEGLFPYFQKIIELLNLYINADPNSEIHQLQSYAIEALAVIAQFIGVDNFKPLAAESLQLGLRILQGTDDPDVRKSVYALFAALAIVMKEEISPVLPKIVEQMINSIQSSEGIVTHYEEDEKEELDVYGELSDDDEDEEEDIDVASSSSADSTHCRYSVENSYNEEKEQACLALREICINTGSSFLPYIEKSFEEIFKLINYPQDDIRKASVDALLQFCIALHKMNSNETKQALYKALQMFVPKCAELIRSDEERGVVMCCLDAYASLLDEVKGDVLVGEGHREAIMNCVIDVLTLKTMCQDTDLDAASETNDDDAEAEHDELLLESAGDVIPKFAAAITPDDFVLYFPNILQLMTQRTKKQHSISQRSFAFGTLAECMKCLDVYVEKFLPHLVQLWLAGAKDAADEVRNNAIFGLGEMILHGKSAIFPLYQDILQALSASVAKESHAGTLDNICGALAKMIIVNSAGIPLEQVFPAFLQRLPLRDDFQENEAVVECFCSLYREGNAIFRQHLSDVIKIIVQVYHKKQYPNDETKTKLVELIKIINRDFSEEFGNTVSSLGPEVTNSLQNLFTAS</sequence>
<comment type="caution">
    <text evidence="10">The sequence shown here is derived from an EMBL/GenBank/DDBJ whole genome shotgun (WGS) entry which is preliminary data.</text>
</comment>
<dbReference type="Pfam" id="PF02985">
    <property type="entry name" value="HEAT"/>
    <property type="match status" value="1"/>
</dbReference>
<dbReference type="PROSITE" id="PS50166">
    <property type="entry name" value="IMPORTIN_B_NT"/>
    <property type="match status" value="1"/>
</dbReference>
<dbReference type="InterPro" id="IPR040122">
    <property type="entry name" value="Importin_beta"/>
</dbReference>
<feature type="region of interest" description="Disordered" evidence="8">
    <location>
        <begin position="797"/>
        <end position="817"/>
    </location>
</feature>
<dbReference type="SUPFAM" id="SSF48371">
    <property type="entry name" value="ARM repeat"/>
    <property type="match status" value="2"/>
</dbReference>
<evidence type="ECO:0000256" key="5">
    <source>
        <dbReference type="ARBA" id="ARBA00022737"/>
    </source>
</evidence>
<feature type="domain" description="Importin N-terminal" evidence="9">
    <location>
        <begin position="19"/>
        <end position="87"/>
    </location>
</feature>
<keyword evidence="11" id="KW-1185">Reference proteome</keyword>
<dbReference type="InterPro" id="IPR000357">
    <property type="entry name" value="HEAT"/>
</dbReference>
<keyword evidence="3" id="KW-0813">Transport</keyword>
<evidence type="ECO:0000256" key="7">
    <source>
        <dbReference type="ARBA" id="ARBA00023242"/>
    </source>
</evidence>
<evidence type="ECO:0000256" key="3">
    <source>
        <dbReference type="ARBA" id="ARBA00022448"/>
    </source>
</evidence>
<evidence type="ECO:0000256" key="2">
    <source>
        <dbReference type="ARBA" id="ARBA00004496"/>
    </source>
</evidence>